<dbReference type="GO" id="GO:0009229">
    <property type="term" value="P:thiamine diphosphate biosynthetic process"/>
    <property type="evidence" value="ECO:0007669"/>
    <property type="project" value="UniProtKB-UniRule"/>
</dbReference>
<protein>
    <recommendedName>
        <fullName evidence="9">Thiamine-phosphate synthase</fullName>
        <shortName evidence="9">TP synthase</shortName>
        <shortName evidence="9">TPS</shortName>
        <ecNumber evidence="9">2.5.1.3</ecNumber>
    </recommendedName>
    <alternativeName>
        <fullName evidence="9">Thiamine-phosphate pyrophosphorylase</fullName>
        <shortName evidence="9">TMP pyrophosphorylase</shortName>
        <shortName evidence="9">TMP-PPase</shortName>
    </alternativeName>
</protein>
<dbReference type="Proteomes" id="UP000064243">
    <property type="component" value="Unassembled WGS sequence"/>
</dbReference>
<feature type="binding site" evidence="9">
    <location>
        <begin position="190"/>
        <end position="191"/>
    </location>
    <ligand>
        <name>2-[(2R,5Z)-2-carboxy-4-methylthiazol-5(2H)-ylidene]ethyl phosphate</name>
        <dbReference type="ChEBI" id="CHEBI:62899"/>
    </ligand>
</feature>
<dbReference type="Gene3D" id="3.20.20.70">
    <property type="entry name" value="Aldolase class I"/>
    <property type="match status" value="1"/>
</dbReference>
<dbReference type="PATRIC" id="fig|36861.3.peg.885"/>
<comment type="catalytic activity">
    <reaction evidence="8 9 10">
        <text>2-[(2R,5Z)-2-carboxy-4-methylthiazol-5(2H)-ylidene]ethyl phosphate + 4-amino-2-methyl-5-(diphosphooxymethyl)pyrimidine + 2 H(+) = thiamine phosphate + CO2 + diphosphate</text>
        <dbReference type="Rhea" id="RHEA:47844"/>
        <dbReference type="ChEBI" id="CHEBI:15378"/>
        <dbReference type="ChEBI" id="CHEBI:16526"/>
        <dbReference type="ChEBI" id="CHEBI:33019"/>
        <dbReference type="ChEBI" id="CHEBI:37575"/>
        <dbReference type="ChEBI" id="CHEBI:57841"/>
        <dbReference type="ChEBI" id="CHEBI:62899"/>
        <dbReference type="EC" id="2.5.1.3"/>
    </reaction>
</comment>
<evidence type="ECO:0000313" key="13">
    <source>
        <dbReference type="EMBL" id="KVW96698.1"/>
    </source>
</evidence>
<dbReference type="Pfam" id="PF02581">
    <property type="entry name" value="TMP-TENI"/>
    <property type="match status" value="1"/>
</dbReference>
<feature type="binding site" evidence="9">
    <location>
        <position position="113"/>
    </location>
    <ligand>
        <name>4-amino-2-methyl-5-(diphosphooxymethyl)pyrimidine</name>
        <dbReference type="ChEBI" id="CHEBI:57841"/>
    </ligand>
</feature>
<feature type="binding site" evidence="9">
    <location>
        <begin position="42"/>
        <end position="46"/>
    </location>
    <ligand>
        <name>4-amino-2-methyl-5-(diphosphooxymethyl)pyrimidine</name>
        <dbReference type="ChEBI" id="CHEBI:57841"/>
    </ligand>
</feature>
<dbReference type="PANTHER" id="PTHR20857:SF15">
    <property type="entry name" value="THIAMINE-PHOSPHATE SYNTHASE"/>
    <property type="match status" value="1"/>
</dbReference>
<dbReference type="UniPathway" id="UPA00060">
    <property type="reaction ID" value="UER00141"/>
</dbReference>
<comment type="function">
    <text evidence="9">Condenses 4-methyl-5-(beta-hydroxyethyl)thiazole monophosphate (THZ-P) and 2-methyl-4-amino-5-hydroxymethyl pyrimidine pyrophosphate (HMP-PP) to form thiamine monophosphate (TMP).</text>
</comment>
<name>A0A106BQB4_THIDE</name>
<feature type="binding site" evidence="9">
    <location>
        <position position="143"/>
    </location>
    <ligand>
        <name>4-amino-2-methyl-5-(diphosphooxymethyl)pyrimidine</name>
        <dbReference type="ChEBI" id="CHEBI:57841"/>
    </ligand>
</feature>
<evidence type="ECO:0000256" key="11">
    <source>
        <dbReference type="RuleBase" id="RU004253"/>
    </source>
</evidence>
<feature type="binding site" evidence="9">
    <location>
        <position position="170"/>
    </location>
    <ligand>
        <name>2-[(2R,5Z)-2-carboxy-4-methylthiazol-5(2H)-ylidene]ethyl phosphate</name>
        <dbReference type="ChEBI" id="CHEBI:62899"/>
    </ligand>
</feature>
<dbReference type="HAMAP" id="MF_00097">
    <property type="entry name" value="TMP_synthase"/>
    <property type="match status" value="1"/>
</dbReference>
<organism evidence="13 14">
    <name type="scientific">Thiobacillus denitrificans</name>
    <dbReference type="NCBI Taxonomy" id="36861"/>
    <lineage>
        <taxon>Bacteria</taxon>
        <taxon>Pseudomonadati</taxon>
        <taxon>Pseudomonadota</taxon>
        <taxon>Betaproteobacteria</taxon>
        <taxon>Nitrosomonadales</taxon>
        <taxon>Thiobacillaceae</taxon>
        <taxon>Thiobacillus</taxon>
    </lineage>
</organism>
<dbReference type="NCBIfam" id="TIGR00693">
    <property type="entry name" value="thiE"/>
    <property type="match status" value="1"/>
</dbReference>
<comment type="catalytic activity">
    <reaction evidence="6 9 10">
        <text>4-methyl-5-(2-phosphooxyethyl)-thiazole + 4-amino-2-methyl-5-(diphosphooxymethyl)pyrimidine + H(+) = thiamine phosphate + diphosphate</text>
        <dbReference type="Rhea" id="RHEA:22328"/>
        <dbReference type="ChEBI" id="CHEBI:15378"/>
        <dbReference type="ChEBI" id="CHEBI:33019"/>
        <dbReference type="ChEBI" id="CHEBI:37575"/>
        <dbReference type="ChEBI" id="CHEBI:57841"/>
        <dbReference type="ChEBI" id="CHEBI:58296"/>
        <dbReference type="EC" id="2.5.1.3"/>
    </reaction>
</comment>
<comment type="catalytic activity">
    <reaction evidence="7 9 10">
        <text>2-(2-carboxy-4-methylthiazol-5-yl)ethyl phosphate + 4-amino-2-methyl-5-(diphosphooxymethyl)pyrimidine + 2 H(+) = thiamine phosphate + CO2 + diphosphate</text>
        <dbReference type="Rhea" id="RHEA:47848"/>
        <dbReference type="ChEBI" id="CHEBI:15378"/>
        <dbReference type="ChEBI" id="CHEBI:16526"/>
        <dbReference type="ChEBI" id="CHEBI:33019"/>
        <dbReference type="ChEBI" id="CHEBI:37575"/>
        <dbReference type="ChEBI" id="CHEBI:57841"/>
        <dbReference type="ChEBI" id="CHEBI:62890"/>
        <dbReference type="EC" id="2.5.1.3"/>
    </reaction>
</comment>
<dbReference type="InterPro" id="IPR036206">
    <property type="entry name" value="ThiamineP_synth_sf"/>
</dbReference>
<dbReference type="GO" id="GO:0009228">
    <property type="term" value="P:thiamine biosynthetic process"/>
    <property type="evidence" value="ECO:0007669"/>
    <property type="project" value="UniProtKB-KW"/>
</dbReference>
<dbReference type="GO" id="GO:0000287">
    <property type="term" value="F:magnesium ion binding"/>
    <property type="evidence" value="ECO:0007669"/>
    <property type="project" value="UniProtKB-UniRule"/>
</dbReference>
<evidence type="ECO:0000256" key="10">
    <source>
        <dbReference type="RuleBase" id="RU003826"/>
    </source>
</evidence>
<evidence type="ECO:0000256" key="6">
    <source>
        <dbReference type="ARBA" id="ARBA00047334"/>
    </source>
</evidence>
<gene>
    <name evidence="9" type="primary">thiE</name>
    <name evidence="13" type="ORF">ABW22_07045</name>
</gene>
<dbReference type="InterPro" id="IPR013785">
    <property type="entry name" value="Aldolase_TIM"/>
</dbReference>
<sequence length="216" mass="22500">MPESPVAQFPGGVYAITPETADTDHLLTQVEAALAGGVAAVQYRDKSDDVARRHEQASELVALCRPFGVPLIVNDDLRLADLCDADGVHLGRDNASLREARIILGRGKLIGASCYQSLELALAAQAAGADYVAFGSFFASPTKPAAGRAGLDLLRDAAPLIHVPLVAIGGITLANAAQLLDAGADSLAVLSALFDTPDIRASARALNQLFETESEQ</sequence>
<comment type="pathway">
    <text evidence="1 9 11">Cofactor biosynthesis; thiamine diphosphate biosynthesis; thiamine phosphate from 4-amino-2-methyl-5-diphosphomethylpyrimidine and 4-methyl-5-(2-phosphoethyl)-thiazole: step 1/1.</text>
</comment>
<dbReference type="InterPro" id="IPR022998">
    <property type="entry name" value="ThiamineP_synth_TenI"/>
</dbReference>
<comment type="cofactor">
    <cofactor evidence="9">
        <name>Mg(2+)</name>
        <dbReference type="ChEBI" id="CHEBI:18420"/>
    </cofactor>
    <text evidence="9">Binds 1 Mg(2+) ion per subunit.</text>
</comment>
<keyword evidence="3 9" id="KW-0479">Metal-binding</keyword>
<feature type="binding site" evidence="9">
    <location>
        <position position="74"/>
    </location>
    <ligand>
        <name>4-amino-2-methyl-5-(diphosphooxymethyl)pyrimidine</name>
        <dbReference type="ChEBI" id="CHEBI:57841"/>
    </ligand>
</feature>
<evidence type="ECO:0000256" key="3">
    <source>
        <dbReference type="ARBA" id="ARBA00022723"/>
    </source>
</evidence>
<evidence type="ECO:0000256" key="4">
    <source>
        <dbReference type="ARBA" id="ARBA00022842"/>
    </source>
</evidence>
<keyword evidence="5 9" id="KW-0784">Thiamine biosynthesis</keyword>
<keyword evidence="14" id="KW-1185">Reference proteome</keyword>
<dbReference type="GO" id="GO:0004789">
    <property type="term" value="F:thiamine-phosphate diphosphorylase activity"/>
    <property type="evidence" value="ECO:0007669"/>
    <property type="project" value="UniProtKB-UniRule"/>
</dbReference>
<evidence type="ECO:0000256" key="9">
    <source>
        <dbReference type="HAMAP-Rule" id="MF_00097"/>
    </source>
</evidence>
<dbReference type="AlphaFoldDB" id="A0A106BQB4"/>
<feature type="binding site" evidence="9">
    <location>
        <position position="75"/>
    </location>
    <ligand>
        <name>Mg(2+)</name>
        <dbReference type="ChEBI" id="CHEBI:18420"/>
    </ligand>
</feature>
<dbReference type="SUPFAM" id="SSF51391">
    <property type="entry name" value="Thiamin phosphate synthase"/>
    <property type="match status" value="1"/>
</dbReference>
<feature type="domain" description="Thiamine phosphate synthase/TenI" evidence="12">
    <location>
        <begin position="13"/>
        <end position="193"/>
    </location>
</feature>
<comment type="similarity">
    <text evidence="9 10">Belongs to the thiamine-phosphate synthase family.</text>
</comment>
<proteinExistence type="inferred from homology"/>
<dbReference type="STRING" id="1123392.GCA_000376425_02303"/>
<accession>A0A106BQB4</accession>
<comment type="caution">
    <text evidence="13">The sequence shown here is derived from an EMBL/GenBank/DDBJ whole genome shotgun (WGS) entry which is preliminary data.</text>
</comment>
<keyword evidence="4 9" id="KW-0460">Magnesium</keyword>
<comment type="caution">
    <text evidence="9">Lacks conserved residue(s) required for the propagation of feature annotation.</text>
</comment>
<evidence type="ECO:0000256" key="5">
    <source>
        <dbReference type="ARBA" id="ARBA00022977"/>
    </source>
</evidence>
<evidence type="ECO:0000256" key="7">
    <source>
        <dbReference type="ARBA" id="ARBA00047851"/>
    </source>
</evidence>
<reference evidence="13 14" key="1">
    <citation type="journal article" date="2015" name="Appl. Environ. Microbiol.">
        <title>Aerobic and Anaerobic Thiosulfate Oxidation by a Cold-Adapted, Subglacial Chemoautotroph.</title>
        <authorList>
            <person name="Harrold Z.R."/>
            <person name="Skidmore M.L."/>
            <person name="Hamilton T.L."/>
            <person name="Desch L."/>
            <person name="Amada K."/>
            <person name="van Gelder W."/>
            <person name="Glover K."/>
            <person name="Roden E.E."/>
            <person name="Boyd E.S."/>
        </authorList>
    </citation>
    <scope>NUCLEOTIDE SEQUENCE [LARGE SCALE GENOMIC DNA]</scope>
    <source>
        <strain evidence="13 14">RG</strain>
    </source>
</reference>
<keyword evidence="2 9" id="KW-0808">Transferase</keyword>
<dbReference type="EC" id="2.5.1.3" evidence="9"/>
<evidence type="ECO:0000259" key="12">
    <source>
        <dbReference type="Pfam" id="PF02581"/>
    </source>
</evidence>
<dbReference type="PANTHER" id="PTHR20857">
    <property type="entry name" value="THIAMINE-PHOSPHATE PYROPHOSPHORYLASE"/>
    <property type="match status" value="1"/>
</dbReference>
<evidence type="ECO:0000256" key="2">
    <source>
        <dbReference type="ARBA" id="ARBA00022679"/>
    </source>
</evidence>
<feature type="binding site" evidence="9">
    <location>
        <begin position="140"/>
        <end position="142"/>
    </location>
    <ligand>
        <name>2-[(2R,5Z)-2-carboxy-4-methylthiazol-5(2H)-ylidene]ethyl phosphate</name>
        <dbReference type="ChEBI" id="CHEBI:62899"/>
    </ligand>
</feature>
<evidence type="ECO:0000256" key="1">
    <source>
        <dbReference type="ARBA" id="ARBA00005165"/>
    </source>
</evidence>
<evidence type="ECO:0000313" key="14">
    <source>
        <dbReference type="Proteomes" id="UP000064243"/>
    </source>
</evidence>
<evidence type="ECO:0000256" key="8">
    <source>
        <dbReference type="ARBA" id="ARBA00047883"/>
    </source>
</evidence>
<dbReference type="GO" id="GO:0005737">
    <property type="term" value="C:cytoplasm"/>
    <property type="evidence" value="ECO:0007669"/>
    <property type="project" value="TreeGrafter"/>
</dbReference>
<dbReference type="InterPro" id="IPR034291">
    <property type="entry name" value="TMP_synthase"/>
</dbReference>
<dbReference type="CDD" id="cd00564">
    <property type="entry name" value="TMP_TenI"/>
    <property type="match status" value="1"/>
</dbReference>
<dbReference type="EMBL" id="LDUG01000019">
    <property type="protein sequence ID" value="KVW96698.1"/>
    <property type="molecule type" value="Genomic_DNA"/>
</dbReference>